<dbReference type="RefSeq" id="WP_338116985.1">
    <property type="nucleotide sequence ID" value="NZ_WGGD01000005.1"/>
</dbReference>
<feature type="domain" description="Aldehyde oxidase/xanthine dehydrogenase a/b hammerhead" evidence="3">
    <location>
        <begin position="17"/>
        <end position="118"/>
    </location>
</feature>
<dbReference type="SUPFAM" id="SSF54665">
    <property type="entry name" value="CO dehydrogenase molybdoprotein N-domain-like"/>
    <property type="match status" value="1"/>
</dbReference>
<dbReference type="InterPro" id="IPR037165">
    <property type="entry name" value="AldOxase/xan_DH_Mopterin-bd_sf"/>
</dbReference>
<dbReference type="InterPro" id="IPR000674">
    <property type="entry name" value="Ald_Oxase/Xan_DH_a/b"/>
</dbReference>
<dbReference type="Gene3D" id="3.30.365.10">
    <property type="entry name" value="Aldehyde oxidase/xanthine dehydrogenase, molybdopterin binding domain"/>
    <property type="match status" value="4"/>
</dbReference>
<keyword evidence="5" id="KW-1185">Reference proteome</keyword>
<dbReference type="EMBL" id="WGGD01000005">
    <property type="protein sequence ID" value="MUN29422.1"/>
    <property type="molecule type" value="Genomic_DNA"/>
</dbReference>
<evidence type="ECO:0000259" key="3">
    <source>
        <dbReference type="SMART" id="SM01008"/>
    </source>
</evidence>
<dbReference type="Proteomes" id="UP000470772">
    <property type="component" value="Unassembled WGS sequence"/>
</dbReference>
<evidence type="ECO:0000256" key="1">
    <source>
        <dbReference type="ARBA" id="ARBA00022505"/>
    </source>
</evidence>
<dbReference type="PANTHER" id="PTHR11908">
    <property type="entry name" value="XANTHINE DEHYDROGENASE"/>
    <property type="match status" value="1"/>
</dbReference>
<dbReference type="GO" id="GO:0016491">
    <property type="term" value="F:oxidoreductase activity"/>
    <property type="evidence" value="ECO:0007669"/>
    <property type="project" value="UniProtKB-KW"/>
</dbReference>
<dbReference type="Pfam" id="PF01315">
    <property type="entry name" value="Ald_Xan_dh_C"/>
    <property type="match status" value="1"/>
</dbReference>
<accession>A0A6A9QWK6</accession>
<dbReference type="Gene3D" id="3.90.1170.50">
    <property type="entry name" value="Aldehyde oxidase/xanthine dehydrogenase, a/b hammerhead"/>
    <property type="match status" value="1"/>
</dbReference>
<dbReference type="GO" id="GO:0005506">
    <property type="term" value="F:iron ion binding"/>
    <property type="evidence" value="ECO:0007669"/>
    <property type="project" value="InterPro"/>
</dbReference>
<protein>
    <submittedName>
        <fullName evidence="4">Molybdopterin-dependent oxidoreductase</fullName>
    </submittedName>
</protein>
<organism evidence="4 5">
    <name type="scientific">Sulfuracidifex metallicus DSM 6482 = JCM 9184</name>
    <dbReference type="NCBI Taxonomy" id="523847"/>
    <lineage>
        <taxon>Archaea</taxon>
        <taxon>Thermoproteota</taxon>
        <taxon>Thermoprotei</taxon>
        <taxon>Sulfolobales</taxon>
        <taxon>Sulfolobaceae</taxon>
        <taxon>Sulfuracidifex</taxon>
    </lineage>
</organism>
<evidence type="ECO:0000256" key="2">
    <source>
        <dbReference type="ARBA" id="ARBA00023002"/>
    </source>
</evidence>
<keyword evidence="1" id="KW-0500">Molybdenum</keyword>
<dbReference type="InterPro" id="IPR008274">
    <property type="entry name" value="AldOxase/xan_DH_MoCoBD1"/>
</dbReference>
<gene>
    <name evidence="4" type="ORF">GC250_08230</name>
</gene>
<dbReference type="AlphaFoldDB" id="A0A6A9QWK6"/>
<keyword evidence="2" id="KW-0560">Oxidoreductase</keyword>
<dbReference type="InterPro" id="IPR046867">
    <property type="entry name" value="AldOxase/xan_DH_MoCoBD2"/>
</dbReference>
<reference evidence="4 5" key="1">
    <citation type="submission" date="2019-10" db="EMBL/GenBank/DDBJ databases">
        <title>Sequencing and Assembly of Multiple Reported Metal-Biooxidizing Members of the Extremely Thermoacidophilic Archaeal Family Sulfolobaceae.</title>
        <authorList>
            <person name="Counts J.A."/>
            <person name="Kelly R.M."/>
        </authorList>
    </citation>
    <scope>NUCLEOTIDE SEQUENCE [LARGE SCALE GENOMIC DNA]</scope>
    <source>
        <strain evidence="4 5">DSM 6482</strain>
    </source>
</reference>
<dbReference type="PANTHER" id="PTHR11908:SF132">
    <property type="entry name" value="ALDEHYDE OXIDASE 1-RELATED"/>
    <property type="match status" value="1"/>
</dbReference>
<dbReference type="InterPro" id="IPR053554">
    <property type="entry name" value="Glyceraldehyde_dh-related"/>
</dbReference>
<sequence>MYVGQRSKRKEDLKFITGEGKYVDDLSLPGVQELFILRSNVAHAKLKKVDISDALKYPGVSVIITGFTFKFENRPNNFPMAKDEILYAGQPIAAVIAKDRYVAADAAELIQVDYEELPTVIDPEESLKNEVKAIEGKDNVGYKKTYSAGDAESAIKNSDVIIEEKMNISRVYPAAMEPRGVMSVFQEGNLTVYASTQSPHYMRKFLLSALGNKVGDIRVIQADTGGAFGSKLFPYAEDFITAYASIITKRPVKWIATRSEDMRSTYHGRGQIHHIKAGARKDGSITAILDDLILDMGAASHSTYLADIAATMLPAAYKIPNIKVNVYGVYTNKTPLDQYRGAGRPEAIFVIERIMDLLADELKIDPIEFRKRNLVTSLPYKNPLGINFESGDFMSLLQKAEHVYREFERRAEELRLKGIRAGAGLSFYVEENNFGPWESASVRVRGDGKVLVVIGAAPHGQGAGTAIAQIVADELGVPIDDVDVIWGDTAIIGEAFGTYGSRSLTLAGNAALLAARKVKERAKRLAAQFLKSDVQELEYTDGRVVNPKTGQYITLKDISQKVTANLGGAWAYKEEPRLESTAYFGMDDLTHPYGAHVALAVVDESGKPKILDYYAIDDIGRVINPMLAEGQVRGGVAQGWGESTLEEMVYDENGNLITGSLAEYGMPTSMETFNVKWEFMEVGFSNAPLPSKGIGEGATIGTPPAVIRALEKAIGKKITSIPVRMEELC</sequence>
<dbReference type="SMART" id="SM01008">
    <property type="entry name" value="Ald_Xan_dh_C"/>
    <property type="match status" value="1"/>
</dbReference>
<evidence type="ECO:0000313" key="5">
    <source>
        <dbReference type="Proteomes" id="UP000470772"/>
    </source>
</evidence>
<evidence type="ECO:0000313" key="4">
    <source>
        <dbReference type="EMBL" id="MUN29422.1"/>
    </source>
</evidence>
<dbReference type="NCBIfam" id="NF041018">
    <property type="entry name" value="glyceraldDH_alpha"/>
    <property type="match status" value="1"/>
</dbReference>
<dbReference type="Pfam" id="PF20256">
    <property type="entry name" value="MoCoBD_2"/>
    <property type="match status" value="1"/>
</dbReference>
<comment type="caution">
    <text evidence="4">The sequence shown here is derived from an EMBL/GenBank/DDBJ whole genome shotgun (WGS) entry which is preliminary data.</text>
</comment>
<dbReference type="InterPro" id="IPR036856">
    <property type="entry name" value="Ald_Oxase/Xan_DH_a/b_sf"/>
</dbReference>
<name>A0A6A9QWK6_SULME</name>
<dbReference type="SUPFAM" id="SSF56003">
    <property type="entry name" value="Molybdenum cofactor-binding domain"/>
    <property type="match status" value="1"/>
</dbReference>
<proteinExistence type="predicted"/>
<dbReference type="InterPro" id="IPR016208">
    <property type="entry name" value="Ald_Oxase/xanthine_DH-like"/>
</dbReference>
<dbReference type="Pfam" id="PF02738">
    <property type="entry name" value="MoCoBD_1"/>
    <property type="match status" value="1"/>
</dbReference>